<evidence type="ECO:0000256" key="5">
    <source>
        <dbReference type="PROSITE-ProRule" id="PRU00520"/>
    </source>
</evidence>
<dbReference type="NCBIfam" id="NF011000">
    <property type="entry name" value="PRK14426.1"/>
    <property type="match status" value="1"/>
</dbReference>
<evidence type="ECO:0000313" key="8">
    <source>
        <dbReference type="EMBL" id="CAH0533756.1"/>
    </source>
</evidence>
<dbReference type="Gene3D" id="3.30.70.100">
    <property type="match status" value="1"/>
</dbReference>
<keyword evidence="9" id="KW-1185">Reference proteome</keyword>
<dbReference type="InterPro" id="IPR001792">
    <property type="entry name" value="Acylphosphatase-like_dom"/>
</dbReference>
<feature type="active site" evidence="5">
    <location>
        <position position="20"/>
    </location>
</feature>
<organism evidence="8 9">
    <name type="scientific">Vibrio stylophorae</name>
    <dbReference type="NCBI Taxonomy" id="659351"/>
    <lineage>
        <taxon>Bacteria</taxon>
        <taxon>Pseudomonadati</taxon>
        <taxon>Pseudomonadota</taxon>
        <taxon>Gammaproteobacteria</taxon>
        <taxon>Vibrionales</taxon>
        <taxon>Vibrionaceae</taxon>
        <taxon>Vibrio</taxon>
    </lineage>
</organism>
<dbReference type="InterPro" id="IPR020456">
    <property type="entry name" value="Acylphosphatase"/>
</dbReference>
<evidence type="ECO:0000256" key="6">
    <source>
        <dbReference type="RuleBase" id="RU004168"/>
    </source>
</evidence>
<dbReference type="InterPro" id="IPR036046">
    <property type="entry name" value="Acylphosphatase-like_dom_sf"/>
</dbReference>
<dbReference type="EMBL" id="CAKLDI010000001">
    <property type="protein sequence ID" value="CAH0533756.1"/>
    <property type="molecule type" value="Genomic_DNA"/>
</dbReference>
<dbReference type="InterPro" id="IPR017968">
    <property type="entry name" value="Acylphosphatase_CS"/>
</dbReference>
<evidence type="ECO:0000256" key="2">
    <source>
        <dbReference type="ARBA" id="ARBA00012150"/>
    </source>
</evidence>
<gene>
    <name evidence="8" type="primary">acyP</name>
    <name evidence="8" type="ORF">VST7929_01631</name>
</gene>
<dbReference type="PROSITE" id="PS51160">
    <property type="entry name" value="ACYLPHOSPHATASE_3"/>
    <property type="match status" value="1"/>
</dbReference>
<accession>A0ABN8DUS9</accession>
<dbReference type="GO" id="GO:0003998">
    <property type="term" value="F:acylphosphatase activity"/>
    <property type="evidence" value="ECO:0007669"/>
    <property type="project" value="UniProtKB-EC"/>
</dbReference>
<evidence type="ECO:0000256" key="4">
    <source>
        <dbReference type="ARBA" id="ARBA00047645"/>
    </source>
</evidence>
<evidence type="ECO:0000259" key="7">
    <source>
        <dbReference type="PROSITE" id="PS51160"/>
    </source>
</evidence>
<name>A0ABN8DUS9_9VIBR</name>
<comment type="catalytic activity">
    <reaction evidence="4 5">
        <text>an acyl phosphate + H2O = a carboxylate + phosphate + H(+)</text>
        <dbReference type="Rhea" id="RHEA:14965"/>
        <dbReference type="ChEBI" id="CHEBI:15377"/>
        <dbReference type="ChEBI" id="CHEBI:15378"/>
        <dbReference type="ChEBI" id="CHEBI:29067"/>
        <dbReference type="ChEBI" id="CHEBI:43474"/>
        <dbReference type="ChEBI" id="CHEBI:59918"/>
        <dbReference type="EC" id="3.6.1.7"/>
    </reaction>
</comment>
<dbReference type="RefSeq" id="WP_237466177.1">
    <property type="nucleotide sequence ID" value="NZ_CAKLDI010000001.1"/>
</dbReference>
<comment type="similarity">
    <text evidence="1 6">Belongs to the acylphosphatase family.</text>
</comment>
<dbReference type="SUPFAM" id="SSF54975">
    <property type="entry name" value="Acylphosphatase/BLUF domain-like"/>
    <property type="match status" value="1"/>
</dbReference>
<reference evidence="8" key="1">
    <citation type="submission" date="2021-11" db="EMBL/GenBank/DDBJ databases">
        <authorList>
            <person name="Rodrigo-Torres L."/>
            <person name="Arahal R. D."/>
            <person name="Lucena T."/>
        </authorList>
    </citation>
    <scope>NUCLEOTIDE SEQUENCE</scope>
    <source>
        <strain evidence="8">CECT 7929</strain>
    </source>
</reference>
<protein>
    <recommendedName>
        <fullName evidence="3 5">acylphosphatase</fullName>
        <ecNumber evidence="2 5">3.6.1.7</ecNumber>
    </recommendedName>
</protein>
<dbReference type="EC" id="3.6.1.7" evidence="2 5"/>
<dbReference type="Pfam" id="PF00708">
    <property type="entry name" value="Acylphosphatase"/>
    <property type="match status" value="1"/>
</dbReference>
<feature type="domain" description="Acylphosphatase-like" evidence="7">
    <location>
        <begin position="5"/>
        <end position="90"/>
    </location>
</feature>
<evidence type="ECO:0000313" key="9">
    <source>
        <dbReference type="Proteomes" id="UP000838672"/>
    </source>
</evidence>
<evidence type="ECO:0000256" key="3">
    <source>
        <dbReference type="ARBA" id="ARBA00015991"/>
    </source>
</evidence>
<dbReference type="Proteomes" id="UP000838672">
    <property type="component" value="Unassembled WGS sequence"/>
</dbReference>
<comment type="caution">
    <text evidence="8">The sequence shown here is derived from an EMBL/GenBank/DDBJ whole genome shotgun (WGS) entry which is preliminary data.</text>
</comment>
<keyword evidence="5 8" id="KW-0378">Hydrolase</keyword>
<feature type="active site" evidence="5">
    <location>
        <position position="38"/>
    </location>
</feature>
<dbReference type="PROSITE" id="PS00150">
    <property type="entry name" value="ACYLPHOSPHATASE_1"/>
    <property type="match status" value="1"/>
</dbReference>
<evidence type="ECO:0000256" key="1">
    <source>
        <dbReference type="ARBA" id="ARBA00005614"/>
    </source>
</evidence>
<sequence length="90" mass="9794">MAEMCVRTLVTGHVQGVGFRFHTAHQAIKLGLTGYAINLPFGDVEVVACGEPSRVAALLAWLEQGPKTARVDGLDSQEIEKRYFAKFSMG</sequence>
<proteinExistence type="inferred from homology"/>
<dbReference type="PANTHER" id="PTHR47268:SF4">
    <property type="entry name" value="ACYLPHOSPHATASE"/>
    <property type="match status" value="1"/>
</dbReference>
<dbReference type="PANTHER" id="PTHR47268">
    <property type="entry name" value="ACYLPHOSPHATASE"/>
    <property type="match status" value="1"/>
</dbReference>